<evidence type="ECO:0000256" key="1">
    <source>
        <dbReference type="SAM" id="SignalP"/>
    </source>
</evidence>
<dbReference type="RefSeq" id="WP_145959854.1">
    <property type="nucleotide sequence ID" value="NZ_CAWNYD010000005.1"/>
</dbReference>
<reference evidence="2 3" key="1">
    <citation type="submission" date="2018-04" db="EMBL/GenBank/DDBJ databases">
        <title>Thalassorhabdus spongiae gen. nov., sp. nov., isolated from a marine sponge in South-West Iceland.</title>
        <authorList>
            <person name="Knobloch S."/>
            <person name="Daussin A."/>
            <person name="Johannsson R."/>
            <person name="Marteinsson V.T."/>
        </authorList>
    </citation>
    <scope>NUCLEOTIDE SEQUENCE [LARGE SCALE GENOMIC DNA]</scope>
    <source>
        <strain evidence="2 3">Hp12</strain>
    </source>
</reference>
<evidence type="ECO:0000313" key="2">
    <source>
        <dbReference type="EMBL" id="PVZ68236.1"/>
    </source>
</evidence>
<organism evidence="2 3">
    <name type="scientific">Pelagibaculum spongiae</name>
    <dbReference type="NCBI Taxonomy" id="2080658"/>
    <lineage>
        <taxon>Bacteria</taxon>
        <taxon>Pseudomonadati</taxon>
        <taxon>Pseudomonadota</taxon>
        <taxon>Gammaproteobacteria</taxon>
        <taxon>Oceanospirillales</taxon>
        <taxon>Pelagibaculum</taxon>
    </lineage>
</organism>
<name>A0A2V1GYV4_9GAMM</name>
<evidence type="ECO:0000313" key="3">
    <source>
        <dbReference type="Proteomes" id="UP000244906"/>
    </source>
</evidence>
<dbReference type="EMBL" id="QDDL01000005">
    <property type="protein sequence ID" value="PVZ68236.1"/>
    <property type="molecule type" value="Genomic_DNA"/>
</dbReference>
<dbReference type="OrthoDB" id="6197564at2"/>
<proteinExistence type="predicted"/>
<accession>A0A2V1GYV4</accession>
<gene>
    <name evidence="2" type="ORF">DC094_13140</name>
</gene>
<sequence length="100" mass="10755">MRYIKLLPALAVTFMLSGPASAFDILDCPQKQKLCNTRCELSNIGEETKQSSCKAKCLGERTRCSAQQGVEKAKALSNEAVDASKGALDKAKAFIDGLTE</sequence>
<dbReference type="AlphaFoldDB" id="A0A2V1GYV4"/>
<protein>
    <submittedName>
        <fullName evidence="2">Uncharacterized protein</fullName>
    </submittedName>
</protein>
<comment type="caution">
    <text evidence="2">The sequence shown here is derived from an EMBL/GenBank/DDBJ whole genome shotgun (WGS) entry which is preliminary data.</text>
</comment>
<feature type="chain" id="PRO_5015998077" evidence="1">
    <location>
        <begin position="23"/>
        <end position="100"/>
    </location>
</feature>
<keyword evidence="3" id="KW-1185">Reference proteome</keyword>
<dbReference type="Proteomes" id="UP000244906">
    <property type="component" value="Unassembled WGS sequence"/>
</dbReference>
<feature type="signal peptide" evidence="1">
    <location>
        <begin position="1"/>
        <end position="22"/>
    </location>
</feature>
<keyword evidence="1" id="KW-0732">Signal</keyword>